<dbReference type="InParanoid" id="A0A0C3H1E8"/>
<feature type="non-terminal residue" evidence="2">
    <location>
        <position position="151"/>
    </location>
</feature>
<dbReference type="AlphaFoldDB" id="A0A0C3H1E8"/>
<evidence type="ECO:0000259" key="1">
    <source>
        <dbReference type="Pfam" id="PF00733"/>
    </source>
</evidence>
<dbReference type="InterPro" id="IPR014729">
    <property type="entry name" value="Rossmann-like_a/b/a_fold"/>
</dbReference>
<evidence type="ECO:0000313" key="2">
    <source>
        <dbReference type="EMBL" id="KIM97174.1"/>
    </source>
</evidence>
<evidence type="ECO:0000313" key="3">
    <source>
        <dbReference type="Proteomes" id="UP000054321"/>
    </source>
</evidence>
<dbReference type="OrthoDB" id="3741880at2759"/>
<organism evidence="2 3">
    <name type="scientific">Oidiodendron maius (strain Zn)</name>
    <dbReference type="NCBI Taxonomy" id="913774"/>
    <lineage>
        <taxon>Eukaryota</taxon>
        <taxon>Fungi</taxon>
        <taxon>Dikarya</taxon>
        <taxon>Ascomycota</taxon>
        <taxon>Pezizomycotina</taxon>
        <taxon>Leotiomycetes</taxon>
        <taxon>Leotiomycetes incertae sedis</taxon>
        <taxon>Myxotrichaceae</taxon>
        <taxon>Oidiodendron</taxon>
    </lineage>
</organism>
<name>A0A0C3H1E8_OIDMZ</name>
<dbReference type="Pfam" id="PF00733">
    <property type="entry name" value="Asn_synthase"/>
    <property type="match status" value="1"/>
</dbReference>
<gene>
    <name evidence="2" type="ORF">OIDMADRAFT_89536</name>
</gene>
<keyword evidence="3" id="KW-1185">Reference proteome</keyword>
<reference evidence="3" key="2">
    <citation type="submission" date="2015-01" db="EMBL/GenBank/DDBJ databases">
        <title>Evolutionary Origins and Diversification of the Mycorrhizal Mutualists.</title>
        <authorList>
            <consortium name="DOE Joint Genome Institute"/>
            <consortium name="Mycorrhizal Genomics Consortium"/>
            <person name="Kohler A."/>
            <person name="Kuo A."/>
            <person name="Nagy L.G."/>
            <person name="Floudas D."/>
            <person name="Copeland A."/>
            <person name="Barry K.W."/>
            <person name="Cichocki N."/>
            <person name="Veneault-Fourrey C."/>
            <person name="LaButti K."/>
            <person name="Lindquist E.A."/>
            <person name="Lipzen A."/>
            <person name="Lundell T."/>
            <person name="Morin E."/>
            <person name="Murat C."/>
            <person name="Riley R."/>
            <person name="Ohm R."/>
            <person name="Sun H."/>
            <person name="Tunlid A."/>
            <person name="Henrissat B."/>
            <person name="Grigoriev I.V."/>
            <person name="Hibbett D.S."/>
            <person name="Martin F."/>
        </authorList>
    </citation>
    <scope>NUCLEOTIDE SEQUENCE [LARGE SCALE GENOMIC DNA]</scope>
    <source>
        <strain evidence="3">Zn</strain>
    </source>
</reference>
<dbReference type="Gene3D" id="3.40.50.620">
    <property type="entry name" value="HUPs"/>
    <property type="match status" value="1"/>
</dbReference>
<dbReference type="HOGENOM" id="CLU_109445_0_0_1"/>
<dbReference type="InterPro" id="IPR001962">
    <property type="entry name" value="Asn_synthase"/>
</dbReference>
<dbReference type="EMBL" id="KN832882">
    <property type="protein sequence ID" value="KIM97174.1"/>
    <property type="molecule type" value="Genomic_DNA"/>
</dbReference>
<reference evidence="2 3" key="1">
    <citation type="submission" date="2014-04" db="EMBL/GenBank/DDBJ databases">
        <authorList>
            <consortium name="DOE Joint Genome Institute"/>
            <person name="Kuo A."/>
            <person name="Martino E."/>
            <person name="Perotto S."/>
            <person name="Kohler A."/>
            <person name="Nagy L.G."/>
            <person name="Floudas D."/>
            <person name="Copeland A."/>
            <person name="Barry K.W."/>
            <person name="Cichocki N."/>
            <person name="Veneault-Fourrey C."/>
            <person name="LaButti K."/>
            <person name="Lindquist E.A."/>
            <person name="Lipzen A."/>
            <person name="Lundell T."/>
            <person name="Morin E."/>
            <person name="Murat C."/>
            <person name="Sun H."/>
            <person name="Tunlid A."/>
            <person name="Henrissat B."/>
            <person name="Grigoriev I.V."/>
            <person name="Hibbett D.S."/>
            <person name="Martin F."/>
            <person name="Nordberg H.P."/>
            <person name="Cantor M.N."/>
            <person name="Hua S.X."/>
        </authorList>
    </citation>
    <scope>NUCLEOTIDE SEQUENCE [LARGE SCALE GENOMIC DNA]</scope>
    <source>
        <strain evidence="2 3">Zn</strain>
    </source>
</reference>
<dbReference type="Proteomes" id="UP000054321">
    <property type="component" value="Unassembled WGS sequence"/>
</dbReference>
<dbReference type="SUPFAM" id="SSF52402">
    <property type="entry name" value="Adenine nucleotide alpha hydrolases-like"/>
    <property type="match status" value="1"/>
</dbReference>
<accession>A0A0C3H1E8</accession>
<dbReference type="STRING" id="913774.A0A0C3H1E8"/>
<protein>
    <recommendedName>
        <fullName evidence="1">Asparagine synthetase domain-containing protein</fullName>
    </recommendedName>
</protein>
<dbReference type="GO" id="GO:0004066">
    <property type="term" value="F:asparagine synthase (glutamine-hydrolyzing) activity"/>
    <property type="evidence" value="ECO:0007669"/>
    <property type="project" value="InterPro"/>
</dbReference>
<dbReference type="GO" id="GO:0006529">
    <property type="term" value="P:asparagine biosynthetic process"/>
    <property type="evidence" value="ECO:0007669"/>
    <property type="project" value="InterPro"/>
</dbReference>
<feature type="domain" description="Asparagine synthetase" evidence="1">
    <location>
        <begin position="6"/>
        <end position="150"/>
    </location>
</feature>
<proteinExistence type="predicted"/>
<feature type="non-terminal residue" evidence="2">
    <location>
        <position position="1"/>
    </location>
</feature>
<sequence>ELIRTKWHPLHSSLYIWSRSSLVNNLLSYLGDHVEMAHSVQAWTTFLDHHLTEYVNAIPPSLKVRCEIGGGGANGLYANGDNNQNTSVSYDLTEKWILRQAAQPFITYEIYRCRKRPYTPPAIYPANGPLHKLMQTILTKENVDRLGFLNW</sequence>